<reference evidence="3 4" key="1">
    <citation type="submission" date="2019-02" db="EMBL/GenBank/DDBJ databases">
        <title>Pedobacter sp. RP-3-8 sp. nov., isolated from Arctic soil.</title>
        <authorList>
            <person name="Dahal R.H."/>
        </authorList>
    </citation>
    <scope>NUCLEOTIDE SEQUENCE [LARGE SCALE GENOMIC DNA]</scope>
    <source>
        <strain evidence="3 4">RP-3-8</strain>
    </source>
</reference>
<dbReference type="OrthoDB" id="835269at2"/>
<dbReference type="Proteomes" id="UP000291117">
    <property type="component" value="Unassembled WGS sequence"/>
</dbReference>
<dbReference type="InterPro" id="IPR025343">
    <property type="entry name" value="DUF4099"/>
</dbReference>
<keyword evidence="4" id="KW-1185">Reference proteome</keyword>
<evidence type="ECO:0000313" key="4">
    <source>
        <dbReference type="Proteomes" id="UP000291117"/>
    </source>
</evidence>
<feature type="transmembrane region" description="Helical" evidence="1">
    <location>
        <begin position="191"/>
        <end position="208"/>
    </location>
</feature>
<dbReference type="EMBL" id="SJSM01000002">
    <property type="protein sequence ID" value="TCC98773.1"/>
    <property type="molecule type" value="Genomic_DNA"/>
</dbReference>
<keyword evidence="1" id="KW-0812">Transmembrane</keyword>
<proteinExistence type="predicted"/>
<evidence type="ECO:0000259" key="2">
    <source>
        <dbReference type="Pfam" id="PF13351"/>
    </source>
</evidence>
<feature type="domain" description="DUF4099" evidence="2">
    <location>
        <begin position="6"/>
        <end position="87"/>
    </location>
</feature>
<sequence length="269" mass="30252">MNRKLFKAEALPLPLLEKIGLASDGRILLIKEDFLALLSGVRTQVVKLHGISDGGQTLDEVHAKISLQKTNEGELDVMFHPIYKQSEDVRPQYVSKEEAAQLQDGTVNVIWKQVNDPIIGKKEVVIEFDQETHEFVTTDTKKILVPDLVNNEELTPAQKEAYRKGKEVELSDGTVFRYTGTQREGILSNRVAIIASIILDGGISYLLFEGLKSLSGKLHTYNAENRKFSEGYDNALQELKEQYSKQNLDASLDDSIEHLQRKNKTGLSR</sequence>
<evidence type="ECO:0000313" key="3">
    <source>
        <dbReference type="EMBL" id="TCC98773.1"/>
    </source>
</evidence>
<dbReference type="AlphaFoldDB" id="A0A4R0NHK5"/>
<dbReference type="RefSeq" id="WP_131607753.1">
    <property type="nucleotide sequence ID" value="NZ_SJSM01000002.1"/>
</dbReference>
<dbReference type="Pfam" id="PF13351">
    <property type="entry name" value="DUF4099"/>
    <property type="match status" value="1"/>
</dbReference>
<comment type="caution">
    <text evidence="3">The sequence shown here is derived from an EMBL/GenBank/DDBJ whole genome shotgun (WGS) entry which is preliminary data.</text>
</comment>
<protein>
    <submittedName>
        <fullName evidence="3">DUF4099 domain-containing protein</fullName>
    </submittedName>
</protein>
<name>A0A4R0NHK5_9SPHI</name>
<gene>
    <name evidence="3" type="ORF">EZ444_05720</name>
</gene>
<accession>A0A4R0NHK5</accession>
<organism evidence="3 4">
    <name type="scientific">Pedobacter hiemivivus</name>
    <dbReference type="NCBI Taxonomy" id="2530454"/>
    <lineage>
        <taxon>Bacteria</taxon>
        <taxon>Pseudomonadati</taxon>
        <taxon>Bacteroidota</taxon>
        <taxon>Sphingobacteriia</taxon>
        <taxon>Sphingobacteriales</taxon>
        <taxon>Sphingobacteriaceae</taxon>
        <taxon>Pedobacter</taxon>
    </lineage>
</organism>
<evidence type="ECO:0000256" key="1">
    <source>
        <dbReference type="SAM" id="Phobius"/>
    </source>
</evidence>
<keyword evidence="1" id="KW-0472">Membrane</keyword>
<keyword evidence="1" id="KW-1133">Transmembrane helix</keyword>